<evidence type="ECO:0000256" key="2">
    <source>
        <dbReference type="ARBA" id="ARBA00022475"/>
    </source>
</evidence>
<evidence type="ECO:0000256" key="4">
    <source>
        <dbReference type="ARBA" id="ARBA00022679"/>
    </source>
</evidence>
<dbReference type="PANTHER" id="PTHR30606">
    <property type="entry name" value="LIPID A BIOSYNTHESIS LAUROYL ACYLTRANSFERASE"/>
    <property type="match status" value="1"/>
</dbReference>
<sequence length="296" mass="35277">MQFLVYILVYPLIWLISILPFRLLYAFSDGLYIIIYKLVGYRKKVVQDNLRLVFPEKSEAEINDITDKFYHHFCDLLVEAIKSLTISEESMKKRLTFTNVELLTDLGKQNRSIVLMCGHYGSWEWIFILQTYLEHKGYAVYSRLSNKYFDRLVKRIRAKYDSTLITTKETVPALTRSKLEGELTINGFASDQSPQVERAFHWSEFMGIKVPIHTGAEMLAKRLDMSVVFFRVKRLKRGYYETTFEMLAHDPNEYPNYEISDMFTQKVEKQIREAPQYYLWTHRRWKHRDKVPAEFQ</sequence>
<proteinExistence type="predicted"/>
<evidence type="ECO:0000256" key="5">
    <source>
        <dbReference type="ARBA" id="ARBA00023136"/>
    </source>
</evidence>
<dbReference type="PIRSF" id="PIRSF026649">
    <property type="entry name" value="MsbB"/>
    <property type="match status" value="1"/>
</dbReference>
<dbReference type="GO" id="GO:0009247">
    <property type="term" value="P:glycolipid biosynthetic process"/>
    <property type="evidence" value="ECO:0007669"/>
    <property type="project" value="UniProtKB-ARBA"/>
</dbReference>
<evidence type="ECO:0000256" key="3">
    <source>
        <dbReference type="ARBA" id="ARBA00022519"/>
    </source>
</evidence>
<name>A0A7W2M2I0_9FLAO</name>
<comment type="subcellular location">
    <subcellularLocation>
        <location evidence="1">Cell inner membrane</location>
    </subcellularLocation>
</comment>
<evidence type="ECO:0000313" key="9">
    <source>
        <dbReference type="Proteomes" id="UP000541857"/>
    </source>
</evidence>
<keyword evidence="7" id="KW-1133">Transmembrane helix</keyword>
<dbReference type="Proteomes" id="UP000541857">
    <property type="component" value="Unassembled WGS sequence"/>
</dbReference>
<dbReference type="GO" id="GO:0005886">
    <property type="term" value="C:plasma membrane"/>
    <property type="evidence" value="ECO:0007669"/>
    <property type="project" value="UniProtKB-SubCell"/>
</dbReference>
<keyword evidence="6 8" id="KW-0012">Acyltransferase</keyword>
<dbReference type="GO" id="GO:0016746">
    <property type="term" value="F:acyltransferase activity"/>
    <property type="evidence" value="ECO:0007669"/>
    <property type="project" value="UniProtKB-KW"/>
</dbReference>
<accession>A0A7W2M2I0</accession>
<evidence type="ECO:0000256" key="7">
    <source>
        <dbReference type="SAM" id="Phobius"/>
    </source>
</evidence>
<dbReference type="PANTHER" id="PTHR30606:SF10">
    <property type="entry name" value="PHOSPHATIDYLINOSITOL MANNOSIDE ACYLTRANSFERASE"/>
    <property type="match status" value="1"/>
</dbReference>
<evidence type="ECO:0000313" key="8">
    <source>
        <dbReference type="EMBL" id="MBA6151500.1"/>
    </source>
</evidence>
<keyword evidence="7" id="KW-0812">Transmembrane</keyword>
<dbReference type="CDD" id="cd07984">
    <property type="entry name" value="LPLAT_LABLAT-like"/>
    <property type="match status" value="1"/>
</dbReference>
<keyword evidence="2" id="KW-1003">Cell membrane</keyword>
<keyword evidence="5 7" id="KW-0472">Membrane</keyword>
<dbReference type="Pfam" id="PF03279">
    <property type="entry name" value="Lip_A_acyltrans"/>
    <property type="match status" value="1"/>
</dbReference>
<dbReference type="InterPro" id="IPR004960">
    <property type="entry name" value="LipA_acyltrans"/>
</dbReference>
<evidence type="ECO:0000256" key="6">
    <source>
        <dbReference type="ARBA" id="ARBA00023315"/>
    </source>
</evidence>
<comment type="caution">
    <text evidence="8">The sequence shown here is derived from an EMBL/GenBank/DDBJ whole genome shotgun (WGS) entry which is preliminary data.</text>
</comment>
<keyword evidence="4 8" id="KW-0808">Transferase</keyword>
<protein>
    <submittedName>
        <fullName evidence="8">Lysophospholipid acyltransferase family protein</fullName>
    </submittedName>
</protein>
<keyword evidence="3" id="KW-0997">Cell inner membrane</keyword>
<dbReference type="AlphaFoldDB" id="A0A7W2M2I0"/>
<dbReference type="RefSeq" id="WP_182202205.1">
    <property type="nucleotide sequence ID" value="NZ_JACGLT010000001.1"/>
</dbReference>
<evidence type="ECO:0000256" key="1">
    <source>
        <dbReference type="ARBA" id="ARBA00004533"/>
    </source>
</evidence>
<feature type="transmembrane region" description="Helical" evidence="7">
    <location>
        <begin position="12"/>
        <end position="35"/>
    </location>
</feature>
<organism evidence="8 9">
    <name type="scientific">Gelidibacter maritimus</name>
    <dbReference type="NCBI Taxonomy" id="2761487"/>
    <lineage>
        <taxon>Bacteria</taxon>
        <taxon>Pseudomonadati</taxon>
        <taxon>Bacteroidota</taxon>
        <taxon>Flavobacteriia</taxon>
        <taxon>Flavobacteriales</taxon>
        <taxon>Flavobacteriaceae</taxon>
        <taxon>Gelidibacter</taxon>
    </lineage>
</organism>
<keyword evidence="9" id="KW-1185">Reference proteome</keyword>
<reference evidence="8 9" key="1">
    <citation type="submission" date="2020-07" db="EMBL/GenBank/DDBJ databases">
        <title>Bacterium isolated from marine sediment.</title>
        <authorList>
            <person name="Shang D."/>
        </authorList>
    </citation>
    <scope>NUCLEOTIDE SEQUENCE [LARGE SCALE GENOMIC DNA]</scope>
    <source>
        <strain evidence="8 9">F6074</strain>
    </source>
</reference>
<gene>
    <name evidence="8" type="ORF">H3Z82_02020</name>
</gene>
<dbReference type="EMBL" id="JACGLT010000001">
    <property type="protein sequence ID" value="MBA6151500.1"/>
    <property type="molecule type" value="Genomic_DNA"/>
</dbReference>